<dbReference type="Pfam" id="PF04444">
    <property type="entry name" value="Dioxygenase_N"/>
    <property type="match status" value="1"/>
</dbReference>
<dbReference type="RefSeq" id="XP_040714290.1">
    <property type="nucleotide sequence ID" value="XM_040856215.1"/>
</dbReference>
<dbReference type="InterPro" id="IPR050770">
    <property type="entry name" value="Intradiol_RC_Dioxygenase"/>
</dbReference>
<dbReference type="OrthoDB" id="5238185at2759"/>
<feature type="compositionally biased region" description="Polar residues" evidence="7">
    <location>
        <begin position="1"/>
        <end position="20"/>
    </location>
</feature>
<evidence type="ECO:0000256" key="1">
    <source>
        <dbReference type="ARBA" id="ARBA00001965"/>
    </source>
</evidence>
<evidence type="ECO:0000256" key="7">
    <source>
        <dbReference type="SAM" id="MobiDB-lite"/>
    </source>
</evidence>
<evidence type="ECO:0000259" key="9">
    <source>
        <dbReference type="Pfam" id="PF04444"/>
    </source>
</evidence>
<keyword evidence="3" id="KW-0479">Metal-binding</keyword>
<evidence type="ECO:0000259" key="8">
    <source>
        <dbReference type="Pfam" id="PF00775"/>
    </source>
</evidence>
<evidence type="ECO:0000256" key="6">
    <source>
        <dbReference type="ARBA" id="ARBA00023004"/>
    </source>
</evidence>
<protein>
    <submittedName>
        <fullName evidence="10">Hydroxyquinol 1,2-dioxygenase</fullName>
    </submittedName>
</protein>
<keyword evidence="6" id="KW-0408">Iron</keyword>
<organism evidence="10 11">
    <name type="scientific">Pseudomassariella vexata</name>
    <dbReference type="NCBI Taxonomy" id="1141098"/>
    <lineage>
        <taxon>Eukaryota</taxon>
        <taxon>Fungi</taxon>
        <taxon>Dikarya</taxon>
        <taxon>Ascomycota</taxon>
        <taxon>Pezizomycotina</taxon>
        <taxon>Sordariomycetes</taxon>
        <taxon>Xylariomycetidae</taxon>
        <taxon>Amphisphaeriales</taxon>
        <taxon>Pseudomassariaceae</taxon>
        <taxon>Pseudomassariella</taxon>
    </lineage>
</organism>
<dbReference type="STRING" id="1141098.A0A1Y2DTI2"/>
<accession>A0A1Y2DTI2</accession>
<dbReference type="GeneID" id="63772427"/>
<evidence type="ECO:0000313" key="10">
    <source>
        <dbReference type="EMBL" id="ORY62454.1"/>
    </source>
</evidence>
<dbReference type="InterPro" id="IPR039390">
    <property type="entry name" value="1_2-HQD/HQD"/>
</dbReference>
<keyword evidence="5" id="KW-0560">Oxidoreductase</keyword>
<evidence type="ECO:0000256" key="2">
    <source>
        <dbReference type="ARBA" id="ARBA00007825"/>
    </source>
</evidence>
<dbReference type="PANTHER" id="PTHR33711">
    <property type="entry name" value="DIOXYGENASE, PUTATIVE (AFU_ORTHOLOGUE AFUA_2G02910)-RELATED"/>
    <property type="match status" value="1"/>
</dbReference>
<dbReference type="CDD" id="cd03461">
    <property type="entry name" value="1_2-HQD"/>
    <property type="match status" value="1"/>
</dbReference>
<dbReference type="InterPro" id="IPR015889">
    <property type="entry name" value="Intradiol_dOase_core"/>
</dbReference>
<keyword evidence="4 10" id="KW-0223">Dioxygenase</keyword>
<evidence type="ECO:0000256" key="3">
    <source>
        <dbReference type="ARBA" id="ARBA00022723"/>
    </source>
</evidence>
<dbReference type="GO" id="GO:0018576">
    <property type="term" value="F:catechol 1,2-dioxygenase activity"/>
    <property type="evidence" value="ECO:0007669"/>
    <property type="project" value="InterPro"/>
</dbReference>
<feature type="domain" description="Catechol dioxygenase N-terminal" evidence="9">
    <location>
        <begin position="41"/>
        <end position="108"/>
    </location>
</feature>
<dbReference type="SUPFAM" id="SSF49482">
    <property type="entry name" value="Aromatic compound dioxygenase"/>
    <property type="match status" value="1"/>
</dbReference>
<dbReference type="AlphaFoldDB" id="A0A1Y2DTI2"/>
<proteinExistence type="inferred from homology"/>
<dbReference type="PANTHER" id="PTHR33711:SF7">
    <property type="entry name" value="INTRADIOL RING-CLEAVAGE DIOXYGENASES DOMAIN-CONTAINING PROTEIN-RELATED"/>
    <property type="match status" value="1"/>
</dbReference>
<comment type="cofactor">
    <cofactor evidence="1">
        <name>Fe(3+)</name>
        <dbReference type="ChEBI" id="CHEBI:29034"/>
    </cofactor>
</comment>
<sequence>MVNDTTPSANGNSNGSTKQKPQYDPEFTDSVISATGPNASPRMRSVMASLIRHVHDFARENDITIDEWMQAVQMINWAGQMSNERRNESQLLCDVIGLESLVDEITNKLLVGAGADYELTKSAILGPFFRHDTPSTHNDASIIKNMPSDGEIAYMHGIIRDAVTGKPIENVIVDIWQCSTNGLYEQQDPAQTEFNLRGKFTTDKNGYYGLYCLRPVPYPVPDDGPAGKLLQLLDRHPFRPAHIHIIAGNNEYTPLTTQIFDKKSKYLIDDSVFAVKDDLLVDFKPTKANSKASLELVYDIRLARKS</sequence>
<reference evidence="10 11" key="1">
    <citation type="submission" date="2016-07" db="EMBL/GenBank/DDBJ databases">
        <title>Pervasive Adenine N6-methylation of Active Genes in Fungi.</title>
        <authorList>
            <consortium name="DOE Joint Genome Institute"/>
            <person name="Mondo S.J."/>
            <person name="Dannebaum R.O."/>
            <person name="Kuo R.C."/>
            <person name="Labutti K."/>
            <person name="Haridas S."/>
            <person name="Kuo A."/>
            <person name="Salamov A."/>
            <person name="Ahrendt S.R."/>
            <person name="Lipzen A."/>
            <person name="Sullivan W."/>
            <person name="Andreopoulos W.B."/>
            <person name="Clum A."/>
            <person name="Lindquist E."/>
            <person name="Daum C."/>
            <person name="Ramamoorthy G.K."/>
            <person name="Gryganskyi A."/>
            <person name="Culley D."/>
            <person name="Magnuson J.K."/>
            <person name="James T.Y."/>
            <person name="O'Malley M.A."/>
            <person name="Stajich J.E."/>
            <person name="Spatafora J.W."/>
            <person name="Visel A."/>
            <person name="Grigoriev I.V."/>
        </authorList>
    </citation>
    <scope>NUCLEOTIDE SEQUENCE [LARGE SCALE GENOMIC DNA]</scope>
    <source>
        <strain evidence="10 11">CBS 129021</strain>
    </source>
</reference>
<evidence type="ECO:0000256" key="5">
    <source>
        <dbReference type="ARBA" id="ARBA00023002"/>
    </source>
</evidence>
<name>A0A1Y2DTI2_9PEZI</name>
<dbReference type="Gene3D" id="2.60.130.10">
    <property type="entry name" value="Aromatic compound dioxygenase"/>
    <property type="match status" value="1"/>
</dbReference>
<feature type="domain" description="Intradiol ring-cleavage dioxygenases" evidence="8">
    <location>
        <begin position="125"/>
        <end position="302"/>
    </location>
</feature>
<dbReference type="InParanoid" id="A0A1Y2DTI2"/>
<dbReference type="InterPro" id="IPR007535">
    <property type="entry name" value="Catechol_dOase_N"/>
</dbReference>
<gene>
    <name evidence="10" type="ORF">BCR38DRAFT_345883</name>
</gene>
<dbReference type="EMBL" id="MCFJ01000009">
    <property type="protein sequence ID" value="ORY62454.1"/>
    <property type="molecule type" value="Genomic_DNA"/>
</dbReference>
<dbReference type="GO" id="GO:0009712">
    <property type="term" value="P:catechol-containing compound metabolic process"/>
    <property type="evidence" value="ECO:0007669"/>
    <property type="project" value="InterPro"/>
</dbReference>
<dbReference type="InterPro" id="IPR000627">
    <property type="entry name" value="Intradiol_dOase_C"/>
</dbReference>
<feature type="region of interest" description="Disordered" evidence="7">
    <location>
        <begin position="1"/>
        <end position="39"/>
    </location>
</feature>
<dbReference type="Proteomes" id="UP000193689">
    <property type="component" value="Unassembled WGS sequence"/>
</dbReference>
<comment type="similarity">
    <text evidence="2">Belongs to the intradiol ring-cleavage dioxygenase family.</text>
</comment>
<comment type="caution">
    <text evidence="10">The sequence shown here is derived from an EMBL/GenBank/DDBJ whole genome shotgun (WGS) entry which is preliminary data.</text>
</comment>
<dbReference type="GO" id="GO:0008199">
    <property type="term" value="F:ferric iron binding"/>
    <property type="evidence" value="ECO:0007669"/>
    <property type="project" value="InterPro"/>
</dbReference>
<evidence type="ECO:0000256" key="4">
    <source>
        <dbReference type="ARBA" id="ARBA00022964"/>
    </source>
</evidence>
<evidence type="ECO:0000313" key="11">
    <source>
        <dbReference type="Proteomes" id="UP000193689"/>
    </source>
</evidence>
<dbReference type="Pfam" id="PF00775">
    <property type="entry name" value="Dioxygenase_C"/>
    <property type="match status" value="1"/>
</dbReference>
<keyword evidence="11" id="KW-1185">Reference proteome</keyword>